<gene>
    <name evidence="2" type="ORF">C8263_08760</name>
</gene>
<dbReference type="OrthoDB" id="4825045at2"/>
<feature type="domain" description="DUF4274" evidence="1">
    <location>
        <begin position="25"/>
        <end position="97"/>
    </location>
</feature>
<dbReference type="Pfam" id="PF14096">
    <property type="entry name" value="DUF4274"/>
    <property type="match status" value="1"/>
</dbReference>
<dbReference type="Proteomes" id="UP000240317">
    <property type="component" value="Unassembled WGS sequence"/>
</dbReference>
<dbReference type="AlphaFoldDB" id="A0A2T3W8C3"/>
<dbReference type="InterPro" id="IPR025369">
    <property type="entry name" value="DUF4274"/>
</dbReference>
<evidence type="ECO:0000313" key="2">
    <source>
        <dbReference type="EMBL" id="PTA68155.1"/>
    </source>
</evidence>
<evidence type="ECO:0000259" key="1">
    <source>
        <dbReference type="Pfam" id="PF14096"/>
    </source>
</evidence>
<organism evidence="2 3">
    <name type="scientific">Deinococcus arcticus</name>
    <dbReference type="NCBI Taxonomy" id="2136176"/>
    <lineage>
        <taxon>Bacteria</taxon>
        <taxon>Thermotogati</taxon>
        <taxon>Deinococcota</taxon>
        <taxon>Deinococci</taxon>
        <taxon>Deinococcales</taxon>
        <taxon>Deinococcaceae</taxon>
        <taxon>Deinococcus</taxon>
    </lineage>
</organism>
<keyword evidence="3" id="KW-1185">Reference proteome</keyword>
<name>A0A2T3W8C3_9DEIO</name>
<reference evidence="2 3" key="1">
    <citation type="submission" date="2018-03" db="EMBL/GenBank/DDBJ databases">
        <title>Draft genome of Deinococcus sp. OD32.</title>
        <authorList>
            <person name="Wang X.-P."/>
            <person name="Du Z.-J."/>
        </authorList>
    </citation>
    <scope>NUCLEOTIDE SEQUENCE [LARGE SCALE GENOMIC DNA]</scope>
    <source>
        <strain evidence="2 3">OD32</strain>
    </source>
</reference>
<protein>
    <recommendedName>
        <fullName evidence="1">DUF4274 domain-containing protein</fullName>
    </recommendedName>
</protein>
<sequence>MARRQTPLKMDPAMQLVTQWLDEQPQDMWLAFVLNTNHDIAVDALRWMIRSGRCDRAVALAMYWALGAGFYVQYADRSEVPAYAQLGFNLIKKIERLFLAGEFPASDLGYDPSRELLVYADVPVVSPVPAALKSPIPGRQIDLASLTAGWENGVPAFIWTELDARGSVRA</sequence>
<proteinExistence type="predicted"/>
<comment type="caution">
    <text evidence="2">The sequence shown here is derived from an EMBL/GenBank/DDBJ whole genome shotgun (WGS) entry which is preliminary data.</text>
</comment>
<dbReference type="EMBL" id="PYSV01000007">
    <property type="protein sequence ID" value="PTA68155.1"/>
    <property type="molecule type" value="Genomic_DNA"/>
</dbReference>
<evidence type="ECO:0000313" key="3">
    <source>
        <dbReference type="Proteomes" id="UP000240317"/>
    </source>
</evidence>
<accession>A0A2T3W8C3</accession>